<accession>A0ABY7EVS5</accession>
<keyword evidence="2" id="KW-1185">Reference proteome</keyword>
<gene>
    <name evidence="1" type="ORF">MAR_004165</name>
</gene>
<sequence>MLAVEHMHYIILAVRKRKSSPQKAKVVEIWFKRTIDLLMQHLKSLLAEPKLKLVQTIILLGSFGESAYVQERVRNEIADVRLIVPSDAGLAVLKDTAPPLSHSGS</sequence>
<protein>
    <submittedName>
        <fullName evidence="1">HS12A-like protein</fullName>
    </submittedName>
</protein>
<dbReference type="Proteomes" id="UP001164746">
    <property type="component" value="Chromosome 9"/>
</dbReference>
<organism evidence="1 2">
    <name type="scientific">Mya arenaria</name>
    <name type="common">Soft-shell clam</name>
    <dbReference type="NCBI Taxonomy" id="6604"/>
    <lineage>
        <taxon>Eukaryota</taxon>
        <taxon>Metazoa</taxon>
        <taxon>Spiralia</taxon>
        <taxon>Lophotrochozoa</taxon>
        <taxon>Mollusca</taxon>
        <taxon>Bivalvia</taxon>
        <taxon>Autobranchia</taxon>
        <taxon>Heteroconchia</taxon>
        <taxon>Euheterodonta</taxon>
        <taxon>Imparidentia</taxon>
        <taxon>Neoheterodontei</taxon>
        <taxon>Myida</taxon>
        <taxon>Myoidea</taxon>
        <taxon>Myidae</taxon>
        <taxon>Mya</taxon>
    </lineage>
</organism>
<name>A0ABY7EVS5_MYAAR</name>
<reference evidence="1" key="1">
    <citation type="submission" date="2022-11" db="EMBL/GenBank/DDBJ databases">
        <title>Centuries of genome instability and evolution in soft-shell clam transmissible cancer (bioRxiv).</title>
        <authorList>
            <person name="Hart S.F.M."/>
            <person name="Yonemitsu M.A."/>
            <person name="Giersch R.M."/>
            <person name="Beal B.F."/>
            <person name="Arriagada G."/>
            <person name="Davis B.W."/>
            <person name="Ostrander E.A."/>
            <person name="Goff S.P."/>
            <person name="Metzger M.J."/>
        </authorList>
    </citation>
    <scope>NUCLEOTIDE SEQUENCE</scope>
    <source>
        <strain evidence="1">MELC-2E11</strain>
        <tissue evidence="1">Siphon/mantle</tissue>
    </source>
</reference>
<evidence type="ECO:0000313" key="2">
    <source>
        <dbReference type="Proteomes" id="UP001164746"/>
    </source>
</evidence>
<proteinExistence type="predicted"/>
<dbReference type="EMBL" id="CP111020">
    <property type="protein sequence ID" value="WAR14060.1"/>
    <property type="molecule type" value="Genomic_DNA"/>
</dbReference>
<evidence type="ECO:0000313" key="1">
    <source>
        <dbReference type="EMBL" id="WAR14060.1"/>
    </source>
</evidence>